<dbReference type="Gene3D" id="1.20.120.450">
    <property type="entry name" value="dinb family like domain"/>
    <property type="match status" value="1"/>
</dbReference>
<dbReference type="SUPFAM" id="SSF109854">
    <property type="entry name" value="DinB/YfiT-like putative metalloenzymes"/>
    <property type="match status" value="1"/>
</dbReference>
<dbReference type="InterPro" id="IPR024775">
    <property type="entry name" value="DinB-like"/>
</dbReference>
<dbReference type="InterPro" id="IPR034660">
    <property type="entry name" value="DinB/YfiT-like"/>
</dbReference>
<name>A0A1N6GH73_9BURK</name>
<dbReference type="Pfam" id="PF12867">
    <property type="entry name" value="DinB_2"/>
    <property type="match status" value="1"/>
</dbReference>
<sequence>MRLCRRATHNITISGALMSSTQHLHLLNQLAEMPVFLEKAFAGMSRELLVRMPAEDNSPLIEHLWHLKDCESDLYGPRIERVLNEDRPTLLPMDVSGWPVERGYHSRDGDQAIQEFSALRHKLIEQLRATELASFERVGVRTDGHEVGVYRLAEQLADHDRDHRWRMSAILREYLER</sequence>
<organism evidence="2 3">
    <name type="scientific">Paraburkholderia phenazinium</name>
    <dbReference type="NCBI Taxonomy" id="60549"/>
    <lineage>
        <taxon>Bacteria</taxon>
        <taxon>Pseudomonadati</taxon>
        <taxon>Pseudomonadota</taxon>
        <taxon>Betaproteobacteria</taxon>
        <taxon>Burkholderiales</taxon>
        <taxon>Burkholderiaceae</taxon>
        <taxon>Paraburkholderia</taxon>
    </lineage>
</organism>
<dbReference type="EMBL" id="FSRM01000001">
    <property type="protein sequence ID" value="SIO06846.1"/>
    <property type="molecule type" value="Genomic_DNA"/>
</dbReference>
<proteinExistence type="predicted"/>
<gene>
    <name evidence="2" type="ORF">SAMN05444168_2396</name>
</gene>
<evidence type="ECO:0000313" key="2">
    <source>
        <dbReference type="EMBL" id="SIO06846.1"/>
    </source>
</evidence>
<protein>
    <submittedName>
        <fullName evidence="2">DinB superfamily protein</fullName>
    </submittedName>
</protein>
<dbReference type="Proteomes" id="UP000184693">
    <property type="component" value="Unassembled WGS sequence"/>
</dbReference>
<reference evidence="2 3" key="1">
    <citation type="submission" date="2016-11" db="EMBL/GenBank/DDBJ databases">
        <authorList>
            <person name="Jaros S."/>
            <person name="Januszkiewicz K."/>
            <person name="Wedrychowicz H."/>
        </authorList>
    </citation>
    <scope>NUCLEOTIDE SEQUENCE [LARGE SCALE GENOMIC DNA]</scope>
    <source>
        <strain evidence="2 3">GAS86</strain>
    </source>
</reference>
<evidence type="ECO:0000259" key="1">
    <source>
        <dbReference type="Pfam" id="PF12867"/>
    </source>
</evidence>
<feature type="domain" description="DinB-like" evidence="1">
    <location>
        <begin position="37"/>
        <end position="165"/>
    </location>
</feature>
<evidence type="ECO:0000313" key="3">
    <source>
        <dbReference type="Proteomes" id="UP000184693"/>
    </source>
</evidence>
<dbReference type="AlphaFoldDB" id="A0A1N6GH73"/>
<accession>A0A1N6GH73</accession>